<dbReference type="GO" id="GO:0046872">
    <property type="term" value="F:metal ion binding"/>
    <property type="evidence" value="ECO:0007669"/>
    <property type="project" value="UniProtKB-KW"/>
</dbReference>
<keyword evidence="2" id="KW-0378">Hydrolase</keyword>
<evidence type="ECO:0000313" key="3">
    <source>
        <dbReference type="Proteomes" id="UP000308489"/>
    </source>
</evidence>
<dbReference type="OrthoDB" id="9761704at2"/>
<dbReference type="InterPro" id="IPR005502">
    <property type="entry name" value="Ribosyl_crysJ1"/>
</dbReference>
<evidence type="ECO:0000256" key="1">
    <source>
        <dbReference type="PIRSR" id="PIRSR605502-1"/>
    </source>
</evidence>
<dbReference type="Gene3D" id="1.10.4080.10">
    <property type="entry name" value="ADP-ribosylation/Crystallin J1"/>
    <property type="match status" value="1"/>
</dbReference>
<proteinExistence type="predicted"/>
<gene>
    <name evidence="2" type="ORF">NCTC503_01399</name>
</gene>
<protein>
    <submittedName>
        <fullName evidence="2">ADP-ribosylglycohydrolase</fullName>
    </submittedName>
</protein>
<dbReference type="SUPFAM" id="SSF101478">
    <property type="entry name" value="ADP-ribosylglycohydrolase"/>
    <property type="match status" value="1"/>
</dbReference>
<reference evidence="2 3" key="1">
    <citation type="submission" date="2019-05" db="EMBL/GenBank/DDBJ databases">
        <authorList>
            <consortium name="Pathogen Informatics"/>
        </authorList>
    </citation>
    <scope>NUCLEOTIDE SEQUENCE [LARGE SCALE GENOMIC DNA]</scope>
    <source>
        <strain evidence="2 3">NCTC503</strain>
    </source>
</reference>
<accession>A0A4U9RCH1</accession>
<feature type="binding site" evidence="1">
    <location>
        <position position="402"/>
    </location>
    <ligand>
        <name>Mg(2+)</name>
        <dbReference type="ChEBI" id="CHEBI:18420"/>
        <label>1</label>
    </ligand>
</feature>
<dbReference type="RefSeq" id="WP_138210057.1">
    <property type="nucleotide sequence ID" value="NZ_CBCRUQ010000012.1"/>
</dbReference>
<feature type="binding site" evidence="1">
    <location>
        <position position="400"/>
    </location>
    <ligand>
        <name>Mg(2+)</name>
        <dbReference type="ChEBI" id="CHEBI:18420"/>
        <label>1</label>
    </ligand>
</feature>
<dbReference type="GO" id="GO:0016787">
    <property type="term" value="F:hydrolase activity"/>
    <property type="evidence" value="ECO:0007669"/>
    <property type="project" value="UniProtKB-KW"/>
</dbReference>
<organism evidence="2 3">
    <name type="scientific">Hathewaya histolytica</name>
    <name type="common">Clostridium histolyticum</name>
    <dbReference type="NCBI Taxonomy" id="1498"/>
    <lineage>
        <taxon>Bacteria</taxon>
        <taxon>Bacillati</taxon>
        <taxon>Bacillota</taxon>
        <taxon>Clostridia</taxon>
        <taxon>Eubacteriales</taxon>
        <taxon>Clostridiaceae</taxon>
        <taxon>Hathewaya</taxon>
    </lineage>
</organism>
<dbReference type="EMBL" id="LR590481">
    <property type="protein sequence ID" value="VTQ89412.1"/>
    <property type="molecule type" value="Genomic_DNA"/>
</dbReference>
<dbReference type="AlphaFoldDB" id="A0A4U9RCH1"/>
<dbReference type="Proteomes" id="UP000308489">
    <property type="component" value="Chromosome 1"/>
</dbReference>
<keyword evidence="1" id="KW-0479">Metal-binding</keyword>
<feature type="binding site" evidence="1">
    <location>
        <position position="195"/>
    </location>
    <ligand>
        <name>Mg(2+)</name>
        <dbReference type="ChEBI" id="CHEBI:18420"/>
        <label>1</label>
    </ligand>
</feature>
<dbReference type="KEGG" id="hhw:NCTC503_01399"/>
<feature type="binding site" evidence="1">
    <location>
        <position position="194"/>
    </location>
    <ligand>
        <name>Mg(2+)</name>
        <dbReference type="ChEBI" id="CHEBI:18420"/>
        <label>1</label>
    </ligand>
</feature>
<name>A0A4U9RCH1_HATHI</name>
<keyword evidence="1" id="KW-0460">Magnesium</keyword>
<dbReference type="Pfam" id="PF03747">
    <property type="entry name" value="ADP_ribosyl_GH"/>
    <property type="match status" value="1"/>
</dbReference>
<comment type="cofactor">
    <cofactor evidence="1">
        <name>Mg(2+)</name>
        <dbReference type="ChEBI" id="CHEBI:18420"/>
    </cofactor>
    <text evidence="1">Binds 2 magnesium ions per subunit.</text>
</comment>
<sequence length="462" mass="53444">MKAWEYELTLRKNAIPKILDEEEQTWDSYKKTLIDEDGKIRLLWDSHVPGSYAPEKVLIGAIQSVENMGYKVQEAEILFEKGLEALKNNNMYLLHQITAEIFYELNNAEKDEDNPYWKFKVYENFLEYEKEIDFPKYPKVNIDNKFYNKLKAAWVYQICAGALGTAIEGYTSEQLKNKFGEINEYVRKPNTFNDDITYEIAFLKAFEKKGYSIKSKDIAKEWVGLIPSGWSAEDIALKNIRMGIFPPYSGYLNNPYREWIGAQMRGVVCGFVAPGDPYMAAKLAYYDGEVSHHNNGIMGEIFNAVMTSLAFVENDIKEILKLAVNTIPSDSEYYSVVNHALELCMEKESWQECWSICEEKYKTYNWIHAYPNAAAEVIALWFGNLDFDKTMNIISMEGQDVDCNAAQIASIIGIINGLEGIDYEKWVSPIGDEICTYVRDNEEFSLEEFCRWNFDIIKKYEK</sequence>
<evidence type="ECO:0000313" key="2">
    <source>
        <dbReference type="EMBL" id="VTQ89412.1"/>
    </source>
</evidence>
<keyword evidence="3" id="KW-1185">Reference proteome</keyword>
<dbReference type="InterPro" id="IPR036705">
    <property type="entry name" value="Ribosyl_crysJ1_sf"/>
</dbReference>